<organism evidence="3 4">
    <name type="scientific">Georgenia soli</name>
    <dbReference type="NCBI Taxonomy" id="638953"/>
    <lineage>
        <taxon>Bacteria</taxon>
        <taxon>Bacillati</taxon>
        <taxon>Actinomycetota</taxon>
        <taxon>Actinomycetes</taxon>
        <taxon>Micrococcales</taxon>
        <taxon>Bogoriellaceae</taxon>
        <taxon>Georgenia</taxon>
    </lineage>
</organism>
<dbReference type="SMART" id="SM00267">
    <property type="entry name" value="GGDEF"/>
    <property type="match status" value="1"/>
</dbReference>
<sequence length="399" mass="41888">MSLDMTTLLVVSSLVITVTSVLFISEAWARNADEVDRLWSLAFAAALTTGLSYLASAIVPALWWANAVGNAASVLTTFAMWNGIRVLTGHRSFLAVSWAAGVLAALAVLVAGPDGGPWAGGGVMLAGTAVGAVLGGLAVLRSEAWRIRAGVLLGAILLAAGLFYGFRLVLFLVAGPEYAAFRMYAGTEVTTLFVVLLVTGAAFSMVVLRGAQARERQDETRNFDAMTGARTGVSFIPRASAVLRAHEEAGAEIALVALTPEGIDEIAVAFGRQHADRALVVCGELAQMLLPKRSLMGRDAMDGRAFQVLLPGFTAEAAADWANEVRKEVIDSPLDVPGSRLRLAVSAGVTSARTHGYGLDRLCDVSRELSRNAVSDGGNRVAIAERAPDEGVPDRVLAE</sequence>
<protein>
    <submittedName>
        <fullName evidence="3">GGDEF domain-containing protein</fullName>
    </submittedName>
</protein>
<dbReference type="Proteomes" id="UP000222106">
    <property type="component" value="Unassembled WGS sequence"/>
</dbReference>
<dbReference type="OrthoDB" id="5115878at2"/>
<evidence type="ECO:0000256" key="1">
    <source>
        <dbReference type="SAM" id="Phobius"/>
    </source>
</evidence>
<feature type="transmembrane region" description="Helical" evidence="1">
    <location>
        <begin position="189"/>
        <end position="208"/>
    </location>
</feature>
<evidence type="ECO:0000259" key="2">
    <source>
        <dbReference type="PROSITE" id="PS50887"/>
    </source>
</evidence>
<dbReference type="InterPro" id="IPR029787">
    <property type="entry name" value="Nucleotide_cyclase"/>
</dbReference>
<feature type="transmembrane region" description="Helical" evidence="1">
    <location>
        <begin position="93"/>
        <end position="112"/>
    </location>
</feature>
<dbReference type="SUPFAM" id="SSF55073">
    <property type="entry name" value="Nucleotide cyclase"/>
    <property type="match status" value="1"/>
</dbReference>
<feature type="transmembrane region" description="Helical" evidence="1">
    <location>
        <begin position="118"/>
        <end position="140"/>
    </location>
</feature>
<keyword evidence="4" id="KW-1185">Reference proteome</keyword>
<keyword evidence="1" id="KW-1133">Transmembrane helix</keyword>
<dbReference type="PROSITE" id="PS50887">
    <property type="entry name" value="GGDEF"/>
    <property type="match status" value="1"/>
</dbReference>
<keyword evidence="1" id="KW-0812">Transmembrane</keyword>
<feature type="transmembrane region" description="Helical" evidence="1">
    <location>
        <begin position="152"/>
        <end position="174"/>
    </location>
</feature>
<accession>A0A2A9ELG8</accession>
<feature type="transmembrane region" description="Helical" evidence="1">
    <location>
        <begin position="37"/>
        <end position="55"/>
    </location>
</feature>
<dbReference type="EMBL" id="PDJI01000004">
    <property type="protein sequence ID" value="PFG39095.1"/>
    <property type="molecule type" value="Genomic_DNA"/>
</dbReference>
<dbReference type="Gene3D" id="3.30.70.270">
    <property type="match status" value="1"/>
</dbReference>
<name>A0A2A9ELG8_9MICO</name>
<dbReference type="AlphaFoldDB" id="A0A2A9ELG8"/>
<dbReference type="InterPro" id="IPR043128">
    <property type="entry name" value="Rev_trsase/Diguanyl_cyclase"/>
</dbReference>
<proteinExistence type="predicted"/>
<dbReference type="RefSeq" id="WP_098483257.1">
    <property type="nucleotide sequence ID" value="NZ_PDJI01000004.1"/>
</dbReference>
<feature type="transmembrane region" description="Helical" evidence="1">
    <location>
        <begin position="6"/>
        <end position="25"/>
    </location>
</feature>
<dbReference type="Pfam" id="PF00990">
    <property type="entry name" value="GGDEF"/>
    <property type="match status" value="1"/>
</dbReference>
<feature type="domain" description="GGDEF" evidence="2">
    <location>
        <begin position="251"/>
        <end position="386"/>
    </location>
</feature>
<gene>
    <name evidence="3" type="ORF">ATJ97_1590</name>
</gene>
<comment type="caution">
    <text evidence="3">The sequence shown here is derived from an EMBL/GenBank/DDBJ whole genome shotgun (WGS) entry which is preliminary data.</text>
</comment>
<reference evidence="3 4" key="1">
    <citation type="submission" date="2017-10" db="EMBL/GenBank/DDBJ databases">
        <title>Sequencing the genomes of 1000 actinobacteria strains.</title>
        <authorList>
            <person name="Klenk H.-P."/>
        </authorList>
    </citation>
    <scope>NUCLEOTIDE SEQUENCE [LARGE SCALE GENOMIC DNA]</scope>
    <source>
        <strain evidence="3 4">DSM 21838</strain>
    </source>
</reference>
<evidence type="ECO:0000313" key="4">
    <source>
        <dbReference type="Proteomes" id="UP000222106"/>
    </source>
</evidence>
<dbReference type="InterPro" id="IPR000160">
    <property type="entry name" value="GGDEF_dom"/>
</dbReference>
<keyword evidence="1" id="KW-0472">Membrane</keyword>
<feature type="transmembrane region" description="Helical" evidence="1">
    <location>
        <begin position="61"/>
        <end position="81"/>
    </location>
</feature>
<evidence type="ECO:0000313" key="3">
    <source>
        <dbReference type="EMBL" id="PFG39095.1"/>
    </source>
</evidence>